<comment type="caution">
    <text evidence="1">The sequence shown here is derived from an EMBL/GenBank/DDBJ whole genome shotgun (WGS) entry which is preliminary data.</text>
</comment>
<gene>
    <name evidence="1" type="ORF">CFP71_14650</name>
</gene>
<reference evidence="1 2" key="1">
    <citation type="submission" date="2017-07" db="EMBL/GenBank/DDBJ databases">
        <title>Amycolatopsis thailandensis Genome sequencing and assembly.</title>
        <authorList>
            <person name="Kaur N."/>
            <person name="Mayilraj S."/>
        </authorList>
    </citation>
    <scope>NUCLEOTIDE SEQUENCE [LARGE SCALE GENOMIC DNA]</scope>
    <source>
        <strain evidence="1 2">JCM 16380</strain>
    </source>
</reference>
<dbReference type="EMBL" id="NMQT01000051">
    <property type="protein sequence ID" value="OXM56072.1"/>
    <property type="molecule type" value="Genomic_DNA"/>
</dbReference>
<dbReference type="OrthoDB" id="5379188at2"/>
<keyword evidence="2" id="KW-1185">Reference proteome</keyword>
<dbReference type="AlphaFoldDB" id="A0A229SAV3"/>
<accession>A0A229SAV3</accession>
<name>A0A229SAV3_9PSEU</name>
<evidence type="ECO:0000313" key="2">
    <source>
        <dbReference type="Proteomes" id="UP000215223"/>
    </source>
</evidence>
<dbReference type="RefSeq" id="WP_093934404.1">
    <property type="nucleotide sequence ID" value="NZ_NMQT01000051.1"/>
</dbReference>
<protein>
    <submittedName>
        <fullName evidence="1">Uncharacterized protein</fullName>
    </submittedName>
</protein>
<proteinExistence type="predicted"/>
<evidence type="ECO:0000313" key="1">
    <source>
        <dbReference type="EMBL" id="OXM56072.1"/>
    </source>
</evidence>
<dbReference type="Proteomes" id="UP000215223">
    <property type="component" value="Unassembled WGS sequence"/>
</dbReference>
<organism evidence="1 2">
    <name type="scientific">Amycolatopsis thailandensis</name>
    <dbReference type="NCBI Taxonomy" id="589330"/>
    <lineage>
        <taxon>Bacteria</taxon>
        <taxon>Bacillati</taxon>
        <taxon>Actinomycetota</taxon>
        <taxon>Actinomycetes</taxon>
        <taxon>Pseudonocardiales</taxon>
        <taxon>Pseudonocardiaceae</taxon>
        <taxon>Amycolatopsis</taxon>
    </lineage>
</organism>
<sequence>MSEAENRSASNLLLLCLPHACQIDEAPESYPADVLRAWKRAQLAEYEQARRSWSITDAEAKAAVAPLDLEVAMKAVVDAMPFNPRMRSRGERWQLAMRRGHAQRIARLTPLVDVRRREDVLAWMARLDEPVVHVPAGQVRVLVARLGAGKSEEAARWWEEGLHEAAGDPETEVPVYFTPRQVVTSLEQAVVDELGGDPARTCRVVLDGLDSVSNREADGLLAEARQLVQVWRDVSVLATARPGLEVPAAEKIELKPWPVGRATELAEVALGKQLPGDLWSAETNDLLTSPLAALAVAARVAAGQDTRVSRARLLADLTPKLIEAHHVDVSDETWADAAKLAVALLDRPESATAVLFRPLPRLRRLLDTDLVVLDRDKLSFALAIFEQYFAAEAITSGLVSVDTIAAAGSFPRWRYAIAFAISSSAPPEQEALLLKLAKINPAAVFWTLDEIAGSNESETLEGPSDDQIAALLRRRDPHEAVKEGDLAVRAGLWFREAEVALLDGLGPLADSLVRHREGKPTQWGVGLVDGYLTVARAKIAAPSPEAVRLIPTPPRLAEGWHRWTQFRFPTADMGRWLHAQEELRRGLESAITRRTLSVPRSSWLARERAYLLSAFVQDFGTAQRRRPIRLADVRETLSSWLGRADGSERTTWSSSSYSIDADDLRWLSEQLAEEDGDVLPPLWPDGDEPHTGRWAWQAYLARIDSYRGA</sequence>